<name>A0AA43M7V3_9BURK</name>
<dbReference type="SUPFAM" id="SSF56235">
    <property type="entry name" value="N-terminal nucleophile aminohydrolases (Ntn hydrolases)"/>
    <property type="match status" value="1"/>
</dbReference>
<gene>
    <name evidence="5" type="ORF">M2127_001099</name>
</gene>
<accession>A0AA43M7V3</accession>
<feature type="chain" id="PRO_5041340950" evidence="3">
    <location>
        <begin position="28"/>
        <end position="369"/>
    </location>
</feature>
<dbReference type="EMBL" id="JARXYA010000004">
    <property type="protein sequence ID" value="MDH6503806.1"/>
    <property type="molecule type" value="Genomic_DNA"/>
</dbReference>
<dbReference type="Proteomes" id="UP001161160">
    <property type="component" value="Unassembled WGS sequence"/>
</dbReference>
<evidence type="ECO:0000313" key="6">
    <source>
        <dbReference type="Proteomes" id="UP001161160"/>
    </source>
</evidence>
<feature type="signal peptide" evidence="3">
    <location>
        <begin position="1"/>
        <end position="27"/>
    </location>
</feature>
<proteinExistence type="inferred from homology"/>
<dbReference type="GO" id="GO:0045302">
    <property type="term" value="F:choloylglycine hydrolase activity"/>
    <property type="evidence" value="ECO:0007669"/>
    <property type="project" value="UniProtKB-EC"/>
</dbReference>
<dbReference type="InterPro" id="IPR052193">
    <property type="entry name" value="Peptidase_C59"/>
</dbReference>
<keyword evidence="6" id="KW-1185">Reference proteome</keyword>
<dbReference type="PANTHER" id="PTHR35527">
    <property type="entry name" value="CHOLOYLGLYCINE HYDROLASE"/>
    <property type="match status" value="1"/>
</dbReference>
<dbReference type="AlphaFoldDB" id="A0AA43M7V3"/>
<dbReference type="PANTHER" id="PTHR35527:SF2">
    <property type="entry name" value="HYDROLASE"/>
    <property type="match status" value="1"/>
</dbReference>
<keyword evidence="2 5" id="KW-0378">Hydrolase</keyword>
<evidence type="ECO:0000259" key="4">
    <source>
        <dbReference type="Pfam" id="PF02275"/>
    </source>
</evidence>
<dbReference type="EC" id="3.5.1.24" evidence="5"/>
<dbReference type="RefSeq" id="WP_076023120.1">
    <property type="nucleotide sequence ID" value="NZ_JAQFIK010000001.1"/>
</dbReference>
<dbReference type="InterPro" id="IPR029132">
    <property type="entry name" value="CBAH/NAAA_C"/>
</dbReference>
<feature type="domain" description="Choloylglycine hydrolase/NAAA C-terminal" evidence="4">
    <location>
        <begin position="28"/>
        <end position="356"/>
    </location>
</feature>
<protein>
    <submittedName>
        <fullName evidence="5">Choloylglycine hydrolase</fullName>
        <ecNumber evidence="5">3.5.1.24</ecNumber>
    </submittedName>
</protein>
<evidence type="ECO:0000256" key="2">
    <source>
        <dbReference type="ARBA" id="ARBA00022801"/>
    </source>
</evidence>
<dbReference type="InterPro" id="IPR029055">
    <property type="entry name" value="Ntn_hydrolases_N"/>
</dbReference>
<dbReference type="Gene3D" id="3.60.60.10">
    <property type="entry name" value="Penicillin V Acylase, Chain A"/>
    <property type="match status" value="1"/>
</dbReference>
<reference evidence="5" key="1">
    <citation type="submission" date="2023-04" db="EMBL/GenBank/DDBJ databases">
        <title>Genome Encyclopedia of Bacteria and Archaea VI: Functional Genomics of Type Strains.</title>
        <authorList>
            <person name="Whitman W."/>
        </authorList>
    </citation>
    <scope>NUCLEOTIDE SEQUENCE</scope>
    <source>
        <strain evidence="5">Enz.4-51</strain>
    </source>
</reference>
<keyword evidence="3" id="KW-0732">Signal</keyword>
<organism evidence="5 6">
    <name type="scientific">Polynucleobacter sphagniphilus</name>
    <dbReference type="NCBI Taxonomy" id="1743169"/>
    <lineage>
        <taxon>Bacteria</taxon>
        <taxon>Pseudomonadati</taxon>
        <taxon>Pseudomonadota</taxon>
        <taxon>Betaproteobacteria</taxon>
        <taxon>Burkholderiales</taxon>
        <taxon>Burkholderiaceae</taxon>
        <taxon>Polynucleobacter</taxon>
    </lineage>
</organism>
<evidence type="ECO:0000313" key="5">
    <source>
        <dbReference type="EMBL" id="MDH6503806.1"/>
    </source>
</evidence>
<comment type="similarity">
    <text evidence="1">Belongs to the peptidase C59 family.</text>
</comment>
<evidence type="ECO:0000256" key="1">
    <source>
        <dbReference type="ARBA" id="ARBA00006625"/>
    </source>
</evidence>
<comment type="caution">
    <text evidence="5">The sequence shown here is derived from an EMBL/GenBank/DDBJ whole genome shotgun (WGS) entry which is preliminary data.</text>
</comment>
<evidence type="ECO:0000256" key="3">
    <source>
        <dbReference type="SAM" id="SignalP"/>
    </source>
</evidence>
<dbReference type="Pfam" id="PF02275">
    <property type="entry name" value="CBAH"/>
    <property type="match status" value="1"/>
</dbReference>
<sequence length="369" mass="39682">MNARMMKKIVAGSLSLALVFTPLLGNACTSFMLKANDGGFVYGRTMEFGLALKSQLMVIPRNLHMLGVGVDGKPGTGLNWDAKYAVAGMNGLHLPVLLDGMNEKGLVGGLLNAPNTAQFQAVAPADSANSISSAQILTYALTSFATVEEARAGFEKIKVNRSTIPQFHNETAPVRMTLHDANGKSLVIEYIKGQLVMTDNPTTVMTNDPVFRDQLNNIGNYANLSSMERPALVINGASYGPPSSGSGLHGLPGDYESPSRFIRALFLSSSAPTNYSTTQQLNTAWHILGSFDIPPGAITLPATNAYGGGAGGVETTEWTIVGDMKNRVYYIKMFGNTNVQAFDLKKIDVNAKDIKYYEVNIPQTYIQIN</sequence>